<feature type="non-terminal residue" evidence="1">
    <location>
        <position position="1"/>
    </location>
</feature>
<reference evidence="1" key="1">
    <citation type="submission" date="2021-06" db="EMBL/GenBank/DDBJ databases">
        <authorList>
            <person name="Kallberg Y."/>
            <person name="Tangrot J."/>
            <person name="Rosling A."/>
        </authorList>
    </citation>
    <scope>NUCLEOTIDE SEQUENCE</scope>
    <source>
        <strain evidence="1">FL130A</strain>
    </source>
</reference>
<name>A0A9N9F6D2_9GLOM</name>
<comment type="caution">
    <text evidence="1">The sequence shown here is derived from an EMBL/GenBank/DDBJ whole genome shotgun (WGS) entry which is preliminary data.</text>
</comment>
<dbReference type="EMBL" id="CAJVPS010000872">
    <property type="protein sequence ID" value="CAG8512829.1"/>
    <property type="molecule type" value="Genomic_DNA"/>
</dbReference>
<accession>A0A9N9F6D2</accession>
<protein>
    <submittedName>
        <fullName evidence="1">8080_t:CDS:1</fullName>
    </submittedName>
</protein>
<proteinExistence type="predicted"/>
<organism evidence="1 2">
    <name type="scientific">Ambispora leptoticha</name>
    <dbReference type="NCBI Taxonomy" id="144679"/>
    <lineage>
        <taxon>Eukaryota</taxon>
        <taxon>Fungi</taxon>
        <taxon>Fungi incertae sedis</taxon>
        <taxon>Mucoromycota</taxon>
        <taxon>Glomeromycotina</taxon>
        <taxon>Glomeromycetes</taxon>
        <taxon>Archaeosporales</taxon>
        <taxon>Ambisporaceae</taxon>
        <taxon>Ambispora</taxon>
    </lineage>
</organism>
<keyword evidence="2" id="KW-1185">Reference proteome</keyword>
<dbReference type="Proteomes" id="UP000789508">
    <property type="component" value="Unassembled WGS sequence"/>
</dbReference>
<sequence>LSVGSGVELSVGSGVELSVGSGVELSVGFGVELFVESDVVAAKTKLLNVKMMRTSNKARIFRYFIMNLKFE</sequence>
<evidence type="ECO:0000313" key="2">
    <source>
        <dbReference type="Proteomes" id="UP000789508"/>
    </source>
</evidence>
<dbReference type="AlphaFoldDB" id="A0A9N9F6D2"/>
<evidence type="ECO:0000313" key="1">
    <source>
        <dbReference type="EMBL" id="CAG8512829.1"/>
    </source>
</evidence>
<gene>
    <name evidence="1" type="ORF">ALEPTO_LOCUS4063</name>
</gene>